<evidence type="ECO:0000256" key="3">
    <source>
        <dbReference type="ARBA" id="ARBA00023125"/>
    </source>
</evidence>
<dbReference type="OrthoDB" id="295274at2759"/>
<feature type="region of interest" description="Disordered" evidence="6">
    <location>
        <begin position="71"/>
        <end position="146"/>
    </location>
</feature>
<feature type="region of interest" description="Disordered" evidence="6">
    <location>
        <begin position="238"/>
        <end position="303"/>
    </location>
</feature>
<evidence type="ECO:0000256" key="6">
    <source>
        <dbReference type="SAM" id="MobiDB-lite"/>
    </source>
</evidence>
<dbReference type="GO" id="GO:0005634">
    <property type="term" value="C:nucleus"/>
    <property type="evidence" value="ECO:0007669"/>
    <property type="project" value="UniProtKB-SubCell"/>
</dbReference>
<feature type="compositionally biased region" description="Low complexity" evidence="6">
    <location>
        <begin position="290"/>
        <end position="303"/>
    </location>
</feature>
<evidence type="ECO:0000256" key="2">
    <source>
        <dbReference type="ARBA" id="ARBA00023015"/>
    </source>
</evidence>
<dbReference type="EMBL" id="LT553587">
    <property type="protein sequence ID" value="SAM01812.1"/>
    <property type="molecule type" value="Genomic_DNA"/>
</dbReference>
<dbReference type="Pfam" id="PF00170">
    <property type="entry name" value="bZIP_1"/>
    <property type="match status" value="1"/>
</dbReference>
<dbReference type="InterPro" id="IPR046347">
    <property type="entry name" value="bZIP_sf"/>
</dbReference>
<dbReference type="PRINTS" id="PR00043">
    <property type="entry name" value="LEUZIPPRJUN"/>
</dbReference>
<dbReference type="AlphaFoldDB" id="A0A168P606"/>
<dbReference type="SUPFAM" id="SSF57959">
    <property type="entry name" value="Leucine zipper domain"/>
    <property type="match status" value="1"/>
</dbReference>
<dbReference type="OMA" id="FVMAHAA"/>
<organism evidence="8">
    <name type="scientific">Absidia glauca</name>
    <name type="common">Pin mould</name>
    <dbReference type="NCBI Taxonomy" id="4829"/>
    <lineage>
        <taxon>Eukaryota</taxon>
        <taxon>Fungi</taxon>
        <taxon>Fungi incertae sedis</taxon>
        <taxon>Mucoromycota</taxon>
        <taxon>Mucoromycotina</taxon>
        <taxon>Mucoromycetes</taxon>
        <taxon>Mucorales</taxon>
        <taxon>Cunninghamellaceae</taxon>
        <taxon>Absidia</taxon>
    </lineage>
</organism>
<keyword evidence="2" id="KW-0805">Transcription regulation</keyword>
<dbReference type="Gene3D" id="1.20.5.170">
    <property type="match status" value="1"/>
</dbReference>
<evidence type="ECO:0000256" key="4">
    <source>
        <dbReference type="ARBA" id="ARBA00023163"/>
    </source>
</evidence>
<evidence type="ECO:0000313" key="8">
    <source>
        <dbReference type="EMBL" id="SAM01812.1"/>
    </source>
</evidence>
<dbReference type="PROSITE" id="PS50217">
    <property type="entry name" value="BZIP"/>
    <property type="match status" value="1"/>
</dbReference>
<dbReference type="InParanoid" id="A0A168P606"/>
<dbReference type="GO" id="GO:0003700">
    <property type="term" value="F:DNA-binding transcription factor activity"/>
    <property type="evidence" value="ECO:0007669"/>
    <property type="project" value="InterPro"/>
</dbReference>
<evidence type="ECO:0000256" key="1">
    <source>
        <dbReference type="ARBA" id="ARBA00004123"/>
    </source>
</evidence>
<name>A0A168P606_ABSGL</name>
<sequence length="303" mass="33490">MTPNRENDTNAAYRLPVDNFFFDSGFLTQNVINGNNNSNPNSISNSNINPTYGPMLAKYDYIQQPTSLAASSASSSFSSGSSSSSSSGATMNETLIPTSPMVKEEDYDDDGLDLMMPLPLPPKAKPPSFSKSSGSGVKKSNQGGRKRSIIFEQEEAEIQRKEFLERNRIAASKCRQKKKRWMKGLETNYEKLSSQNHRLRSMVMIFQEEVNSLKTELLNRNGLCSCSDMRTYFYQNNDNSNNTLSTMDPRSAISSAHYAPPPPESMPMPSTSLPSVAPPEPSDFLPGNTLPPLSLSLPPYLNE</sequence>
<keyword evidence="3" id="KW-0238">DNA-binding</keyword>
<reference evidence="8" key="1">
    <citation type="submission" date="2016-04" db="EMBL/GenBank/DDBJ databases">
        <authorList>
            <person name="Evans L.H."/>
            <person name="Alamgir A."/>
            <person name="Owens N."/>
            <person name="Weber N.D."/>
            <person name="Virtaneva K."/>
            <person name="Barbian K."/>
            <person name="Babar A."/>
            <person name="Rosenke K."/>
        </authorList>
    </citation>
    <scope>NUCLEOTIDE SEQUENCE [LARGE SCALE GENOMIC DNA]</scope>
    <source>
        <strain evidence="8">CBS 101.48</strain>
    </source>
</reference>
<dbReference type="Proteomes" id="UP000078561">
    <property type="component" value="Unassembled WGS sequence"/>
</dbReference>
<dbReference type="SMART" id="SM00338">
    <property type="entry name" value="BRLZ"/>
    <property type="match status" value="1"/>
</dbReference>
<dbReference type="InterPro" id="IPR002112">
    <property type="entry name" value="Leuzip_Jun"/>
</dbReference>
<evidence type="ECO:0000256" key="5">
    <source>
        <dbReference type="ARBA" id="ARBA00023242"/>
    </source>
</evidence>
<proteinExistence type="predicted"/>
<feature type="compositionally biased region" description="Polar residues" evidence="6">
    <location>
        <begin position="238"/>
        <end position="254"/>
    </location>
</feature>
<dbReference type="PANTHER" id="PTHR19304">
    <property type="entry name" value="CYCLIC-AMP RESPONSE ELEMENT BINDING PROTEIN"/>
    <property type="match status" value="1"/>
</dbReference>
<dbReference type="InterPro" id="IPR004827">
    <property type="entry name" value="bZIP"/>
</dbReference>
<keyword evidence="5" id="KW-0539">Nucleus</keyword>
<keyword evidence="9" id="KW-1185">Reference proteome</keyword>
<accession>A0A168P606</accession>
<gene>
    <name evidence="8" type="primary">ABSGL_07561.1 scaffold 8890</name>
</gene>
<evidence type="ECO:0000313" key="9">
    <source>
        <dbReference type="Proteomes" id="UP000078561"/>
    </source>
</evidence>
<dbReference type="STRING" id="4829.A0A168P606"/>
<feature type="compositionally biased region" description="Low complexity" evidence="6">
    <location>
        <begin position="71"/>
        <end position="89"/>
    </location>
</feature>
<evidence type="ECO:0000259" key="7">
    <source>
        <dbReference type="PROSITE" id="PS50217"/>
    </source>
</evidence>
<protein>
    <recommendedName>
        <fullName evidence="7">BZIP domain-containing protein</fullName>
    </recommendedName>
</protein>
<dbReference type="InterPro" id="IPR051027">
    <property type="entry name" value="bZIP_transcription_factors"/>
</dbReference>
<feature type="compositionally biased region" description="Low complexity" evidence="6">
    <location>
        <begin position="126"/>
        <end position="140"/>
    </location>
</feature>
<feature type="domain" description="BZIP" evidence="7">
    <location>
        <begin position="157"/>
        <end position="220"/>
    </location>
</feature>
<dbReference type="CDD" id="cd14687">
    <property type="entry name" value="bZIP_ATF2"/>
    <property type="match status" value="1"/>
</dbReference>
<comment type="subcellular location">
    <subcellularLocation>
        <location evidence="1">Nucleus</location>
    </subcellularLocation>
</comment>
<dbReference type="GO" id="GO:0003677">
    <property type="term" value="F:DNA binding"/>
    <property type="evidence" value="ECO:0007669"/>
    <property type="project" value="UniProtKB-KW"/>
</dbReference>
<keyword evidence="4" id="KW-0804">Transcription</keyword>